<name>A0A915DRY4_9BILA</name>
<keyword evidence="1" id="KW-1185">Reference proteome</keyword>
<sequence length="104" mass="10956">MMRRGLTCNEEPSLSYLQDAAAAVVAIGVGEEAAGGAVASKAVVLSARLLVSSPAGHTPTSKSRRHAWQAKHPFLPPLFEEEPGIGTQQIVFFSLTLMHNCALG</sequence>
<accession>A0A915DRY4</accession>
<dbReference type="WBParaSite" id="jg22288">
    <property type="protein sequence ID" value="jg22288"/>
    <property type="gene ID" value="jg22288"/>
</dbReference>
<organism evidence="1 2">
    <name type="scientific">Ditylenchus dipsaci</name>
    <dbReference type="NCBI Taxonomy" id="166011"/>
    <lineage>
        <taxon>Eukaryota</taxon>
        <taxon>Metazoa</taxon>
        <taxon>Ecdysozoa</taxon>
        <taxon>Nematoda</taxon>
        <taxon>Chromadorea</taxon>
        <taxon>Rhabditida</taxon>
        <taxon>Tylenchina</taxon>
        <taxon>Tylenchomorpha</taxon>
        <taxon>Sphaerularioidea</taxon>
        <taxon>Anguinidae</taxon>
        <taxon>Anguininae</taxon>
        <taxon>Ditylenchus</taxon>
    </lineage>
</organism>
<reference evidence="2" key="1">
    <citation type="submission" date="2022-11" db="UniProtKB">
        <authorList>
            <consortium name="WormBaseParasite"/>
        </authorList>
    </citation>
    <scope>IDENTIFICATION</scope>
</reference>
<evidence type="ECO:0000313" key="1">
    <source>
        <dbReference type="Proteomes" id="UP000887574"/>
    </source>
</evidence>
<dbReference type="Proteomes" id="UP000887574">
    <property type="component" value="Unplaced"/>
</dbReference>
<dbReference type="AlphaFoldDB" id="A0A915DRY4"/>
<proteinExistence type="predicted"/>
<protein>
    <submittedName>
        <fullName evidence="2">Uncharacterized protein</fullName>
    </submittedName>
</protein>
<evidence type="ECO:0000313" key="2">
    <source>
        <dbReference type="WBParaSite" id="jg22288"/>
    </source>
</evidence>